<name>A0A835GGN3_SPOEX</name>
<evidence type="ECO:0000259" key="1">
    <source>
        <dbReference type="PROSITE" id="PS50240"/>
    </source>
</evidence>
<keyword evidence="3" id="KW-1185">Reference proteome</keyword>
<dbReference type="SMART" id="SM00020">
    <property type="entry name" value="Tryp_SPc"/>
    <property type="match status" value="1"/>
</dbReference>
<dbReference type="AlphaFoldDB" id="A0A835GGN3"/>
<dbReference type="SUPFAM" id="SSF50494">
    <property type="entry name" value="Trypsin-like serine proteases"/>
    <property type="match status" value="1"/>
</dbReference>
<feature type="domain" description="Peptidase S1" evidence="1">
    <location>
        <begin position="12"/>
        <end position="251"/>
    </location>
</feature>
<feature type="non-terminal residue" evidence="2">
    <location>
        <position position="1"/>
    </location>
</feature>
<dbReference type="InterPro" id="IPR018114">
    <property type="entry name" value="TRYPSIN_HIS"/>
</dbReference>
<protein>
    <recommendedName>
        <fullName evidence="1">Peptidase S1 domain-containing protein</fullName>
    </recommendedName>
</protein>
<dbReference type="InterPro" id="IPR001314">
    <property type="entry name" value="Peptidase_S1A"/>
</dbReference>
<accession>A0A835GGN3</accession>
<dbReference type="Pfam" id="PF00089">
    <property type="entry name" value="Trypsin"/>
    <property type="match status" value="1"/>
</dbReference>
<gene>
    <name evidence="2" type="ORF">HW555_007549</name>
</gene>
<evidence type="ECO:0000313" key="3">
    <source>
        <dbReference type="Proteomes" id="UP000648187"/>
    </source>
</evidence>
<dbReference type="CDD" id="cd00190">
    <property type="entry name" value="Tryp_SPc"/>
    <property type="match status" value="1"/>
</dbReference>
<dbReference type="Gene3D" id="2.40.10.10">
    <property type="entry name" value="Trypsin-like serine proteases"/>
    <property type="match status" value="2"/>
</dbReference>
<evidence type="ECO:0000313" key="2">
    <source>
        <dbReference type="EMBL" id="KAF9414620.1"/>
    </source>
</evidence>
<dbReference type="InterPro" id="IPR001254">
    <property type="entry name" value="Trypsin_dom"/>
</dbReference>
<dbReference type="GO" id="GO:0006508">
    <property type="term" value="P:proteolysis"/>
    <property type="evidence" value="ECO:0007669"/>
    <property type="project" value="InterPro"/>
</dbReference>
<dbReference type="PROSITE" id="PS00134">
    <property type="entry name" value="TRYPSIN_HIS"/>
    <property type="match status" value="1"/>
</dbReference>
<dbReference type="InterPro" id="IPR043504">
    <property type="entry name" value="Peptidase_S1_PA_chymotrypsin"/>
</dbReference>
<proteinExistence type="predicted"/>
<dbReference type="Proteomes" id="UP000648187">
    <property type="component" value="Unassembled WGS sequence"/>
</dbReference>
<dbReference type="PANTHER" id="PTHR24260">
    <property type="match status" value="1"/>
</dbReference>
<dbReference type="PANTHER" id="PTHR24260:SF136">
    <property type="entry name" value="GH08193P-RELATED"/>
    <property type="match status" value="1"/>
</dbReference>
<dbReference type="GO" id="GO:0004252">
    <property type="term" value="F:serine-type endopeptidase activity"/>
    <property type="evidence" value="ECO:0007669"/>
    <property type="project" value="InterPro"/>
</dbReference>
<dbReference type="PRINTS" id="PR00722">
    <property type="entry name" value="CHYMOTRYPSIN"/>
</dbReference>
<dbReference type="InterPro" id="IPR051333">
    <property type="entry name" value="CLIP_Serine_Protease"/>
</dbReference>
<organism evidence="2 3">
    <name type="scientific">Spodoptera exigua</name>
    <name type="common">Beet armyworm</name>
    <name type="synonym">Noctua fulgens</name>
    <dbReference type="NCBI Taxonomy" id="7107"/>
    <lineage>
        <taxon>Eukaryota</taxon>
        <taxon>Metazoa</taxon>
        <taxon>Ecdysozoa</taxon>
        <taxon>Arthropoda</taxon>
        <taxon>Hexapoda</taxon>
        <taxon>Insecta</taxon>
        <taxon>Pterygota</taxon>
        <taxon>Neoptera</taxon>
        <taxon>Endopterygota</taxon>
        <taxon>Lepidoptera</taxon>
        <taxon>Glossata</taxon>
        <taxon>Ditrysia</taxon>
        <taxon>Noctuoidea</taxon>
        <taxon>Noctuidae</taxon>
        <taxon>Amphipyrinae</taxon>
        <taxon>Spodoptera</taxon>
    </lineage>
</organism>
<reference evidence="2" key="1">
    <citation type="submission" date="2020-08" db="EMBL/GenBank/DDBJ databases">
        <title>Spodoptera exigua strain:BAW_Kor-Di-RS1 Genome sequencing and assembly.</title>
        <authorList>
            <person name="Kim J."/>
            <person name="Nam H.Y."/>
            <person name="Kwon M."/>
            <person name="Choi J.H."/>
            <person name="Cho S.R."/>
            <person name="Kim G.-H."/>
        </authorList>
    </citation>
    <scope>NUCLEOTIDE SEQUENCE</scope>
    <source>
        <strain evidence="2">BAW_Kor-Di-RS1</strain>
        <tissue evidence="2">Whole-body</tissue>
    </source>
</reference>
<dbReference type="EMBL" id="JACKWZ010000129">
    <property type="protein sequence ID" value="KAF9414620.1"/>
    <property type="molecule type" value="Genomic_DNA"/>
</dbReference>
<dbReference type="InterPro" id="IPR009003">
    <property type="entry name" value="Peptidase_S1_PA"/>
</dbReference>
<dbReference type="PROSITE" id="PS50240">
    <property type="entry name" value="TRYPSIN_DOM"/>
    <property type="match status" value="1"/>
</dbReference>
<sequence>CGRVTPEGVDLIIDGRIAKRGELPWHVGIYRKTTKPYKQICGGSLVTNRIVISAAHCFWDDISKQQPASMYAVAIGKIYRPWANERDTDAQKSDVKEIKIPVRFQGSAANFQDDIAILILETAFVYQTYVRPVCLDFDVNFDRRQLQPGKLGKILKVVELPYVDIEQCILSSPPGFREYITSDKICAGTALCKGDSGGGLAFPESDRGIDRYYLRGIVSTAPNNENLCNSHTLTSFTQIVKHEHFIKEYLSLMDGDSCHQFKQRINVYCAPEPKSFYQGLLEYSSRNTPLRT</sequence>
<comment type="caution">
    <text evidence="2">The sequence shown here is derived from an EMBL/GenBank/DDBJ whole genome shotgun (WGS) entry which is preliminary data.</text>
</comment>